<dbReference type="Pfam" id="PF08011">
    <property type="entry name" value="PDDEXK_9"/>
    <property type="match status" value="1"/>
</dbReference>
<gene>
    <name evidence="1" type="ORF">SAMN04488089_107173</name>
</gene>
<keyword evidence="2" id="KW-1185">Reference proteome</keyword>
<evidence type="ECO:0000313" key="1">
    <source>
        <dbReference type="EMBL" id="SEQ94097.1"/>
    </source>
</evidence>
<dbReference type="InterPro" id="IPR012547">
    <property type="entry name" value="PDDEXK_9"/>
</dbReference>
<proteinExistence type="predicted"/>
<protein>
    <submittedName>
        <fullName evidence="1">PD-(D/E)XK nuclease superfamily protein</fullName>
    </submittedName>
</protein>
<comment type="caution">
    <text evidence="1">The sequence shown here is derived from an EMBL/GenBank/DDBJ whole genome shotgun (WGS) entry which is preliminary data.</text>
</comment>
<dbReference type="EMBL" id="FOFY01000007">
    <property type="protein sequence ID" value="SEQ94097.1"/>
    <property type="molecule type" value="Genomic_DNA"/>
</dbReference>
<reference evidence="1 2" key="1">
    <citation type="submission" date="2016-10" db="EMBL/GenBank/DDBJ databases">
        <authorList>
            <person name="Varghese N."/>
            <person name="Submissions S."/>
        </authorList>
    </citation>
    <scope>NUCLEOTIDE SEQUENCE [LARGE SCALE GENOMIC DNA]</scope>
    <source>
        <strain evidence="2">DSM 19823 / KCTC 23066 / CCTCC M 208030 / D25</strain>
    </source>
</reference>
<dbReference type="AlphaFoldDB" id="A0AAJ4W460"/>
<organism evidence="1 2">
    <name type="scientific">Myroides profundi</name>
    <dbReference type="NCBI Taxonomy" id="480520"/>
    <lineage>
        <taxon>Bacteria</taxon>
        <taxon>Pseudomonadati</taxon>
        <taxon>Bacteroidota</taxon>
        <taxon>Flavobacteriia</taxon>
        <taxon>Flavobacteriales</taxon>
        <taxon>Flavobacteriaceae</taxon>
        <taxon>Myroides</taxon>
    </lineage>
</organism>
<evidence type="ECO:0000313" key="2">
    <source>
        <dbReference type="Proteomes" id="UP000183496"/>
    </source>
</evidence>
<name>A0AAJ4W460_MYRPR</name>
<dbReference type="Proteomes" id="UP000183496">
    <property type="component" value="Unassembled WGS sequence"/>
</dbReference>
<sequence>MNKKDRLERYVYEFFSSRLESMFHFYRSTHRDRHFEMYKLKEGTKLMDLVISIHAYFEESYSFEKLIPQHFATPEALLRSLFEFKEYLISYQKYIDLNKQDTERDYLVNDLQKRVSEIVEAIDYAKQIYDKDEAIVPYSELRYKLIVRDIDGFIFNLKSILASVSYAITKVQEGYFHSNVHIVLKLLGFDIISEEITNNGRIDAVIRLSDVIYILEFKFNKSKDVSDAALKQIEEKEYHLKFNIEQKTIFGLGVSFDSETRNINGFAFKKLS</sequence>
<accession>A0AAJ4W460</accession>
<dbReference type="RefSeq" id="WP_041890531.1">
    <property type="nucleotide sequence ID" value="NZ_CP010817.1"/>
</dbReference>